<dbReference type="SMART" id="SM00852">
    <property type="entry name" value="MoCF_biosynth"/>
    <property type="match status" value="2"/>
</dbReference>
<evidence type="ECO:0000256" key="6">
    <source>
        <dbReference type="ARBA" id="ARBA00022679"/>
    </source>
</evidence>
<comment type="function">
    <text evidence="10">Catalyzes two steps in the biosynthesis of the molybdenum cofactor. In the first step, molybdopterin is adenylated. Subsequently, molybdate is inserted into adenylated molybdopterin and AMP is released.</text>
</comment>
<dbReference type="GO" id="GO:0005829">
    <property type="term" value="C:cytosol"/>
    <property type="evidence" value="ECO:0007669"/>
    <property type="project" value="TreeGrafter"/>
</dbReference>
<reference evidence="12" key="1">
    <citation type="submission" date="2023-08" db="EMBL/GenBank/DDBJ databases">
        <authorList>
            <person name="Alioto T."/>
            <person name="Alioto T."/>
            <person name="Gomez Garrido J."/>
        </authorList>
    </citation>
    <scope>NUCLEOTIDE SEQUENCE</scope>
</reference>
<protein>
    <submittedName>
        <fullName evidence="12">Gephyrin isoform X2</fullName>
    </submittedName>
</protein>
<dbReference type="GO" id="GO:0061599">
    <property type="term" value="F:molybdopterin molybdotransferase activity"/>
    <property type="evidence" value="ECO:0007669"/>
    <property type="project" value="UniProtKB-UniRule"/>
</dbReference>
<keyword evidence="6 10" id="KW-0808">Transferase</keyword>
<comment type="similarity">
    <text evidence="10">Belongs to the MoeA family.</text>
</comment>
<dbReference type="CDD" id="cd00887">
    <property type="entry name" value="MoeA"/>
    <property type="match status" value="1"/>
</dbReference>
<evidence type="ECO:0000256" key="1">
    <source>
        <dbReference type="ARBA" id="ARBA00001946"/>
    </source>
</evidence>
<evidence type="ECO:0000256" key="5">
    <source>
        <dbReference type="ARBA" id="ARBA00022505"/>
    </source>
</evidence>
<evidence type="ECO:0000256" key="10">
    <source>
        <dbReference type="RuleBase" id="RU365090"/>
    </source>
</evidence>
<organism evidence="12 13">
    <name type="scientific">Octopus vulgaris</name>
    <name type="common">Common octopus</name>
    <dbReference type="NCBI Taxonomy" id="6645"/>
    <lineage>
        <taxon>Eukaryota</taxon>
        <taxon>Metazoa</taxon>
        <taxon>Spiralia</taxon>
        <taxon>Lophotrochozoa</taxon>
        <taxon>Mollusca</taxon>
        <taxon>Cephalopoda</taxon>
        <taxon>Coleoidea</taxon>
        <taxon>Octopodiformes</taxon>
        <taxon>Octopoda</taxon>
        <taxon>Incirrata</taxon>
        <taxon>Octopodidae</taxon>
        <taxon>Octopus</taxon>
    </lineage>
</organism>
<dbReference type="InterPro" id="IPR005110">
    <property type="entry name" value="MoeA_linker/N"/>
</dbReference>
<dbReference type="GO" id="GO:0099634">
    <property type="term" value="C:postsynaptic specialization membrane"/>
    <property type="evidence" value="ECO:0007669"/>
    <property type="project" value="GOC"/>
</dbReference>
<dbReference type="GO" id="GO:0061598">
    <property type="term" value="F:molybdopterin adenylyltransferase activity"/>
    <property type="evidence" value="ECO:0007669"/>
    <property type="project" value="UniProtKB-UniRule"/>
</dbReference>
<keyword evidence="9 10" id="KW-0501">Molybdenum cofactor biosynthesis</keyword>
<evidence type="ECO:0000256" key="9">
    <source>
        <dbReference type="ARBA" id="ARBA00023150"/>
    </source>
</evidence>
<feature type="domain" description="MoaB/Mog" evidence="11">
    <location>
        <begin position="15"/>
        <end position="162"/>
    </location>
</feature>
<dbReference type="InterPro" id="IPR008284">
    <property type="entry name" value="MoCF_biosynth_CS"/>
</dbReference>
<dbReference type="NCBIfam" id="TIGR00177">
    <property type="entry name" value="molyb_syn"/>
    <property type="match status" value="2"/>
</dbReference>
<name>A0AA36ATN3_OCTVU</name>
<keyword evidence="7 10" id="KW-0479">Metal-binding</keyword>
<dbReference type="InterPro" id="IPR036425">
    <property type="entry name" value="MoaB/Mog-like_dom_sf"/>
</dbReference>
<evidence type="ECO:0000256" key="7">
    <source>
        <dbReference type="ARBA" id="ARBA00022723"/>
    </source>
</evidence>
<dbReference type="InterPro" id="IPR001453">
    <property type="entry name" value="MoaB/Mog_dom"/>
</dbReference>
<dbReference type="GO" id="GO:0097112">
    <property type="term" value="P:gamma-aminobutyric acid receptor clustering"/>
    <property type="evidence" value="ECO:0007669"/>
    <property type="project" value="TreeGrafter"/>
</dbReference>
<dbReference type="PANTHER" id="PTHR10192">
    <property type="entry name" value="MOLYBDOPTERIN BIOSYNTHESIS PROTEIN"/>
    <property type="match status" value="1"/>
</dbReference>
<evidence type="ECO:0000313" key="12">
    <source>
        <dbReference type="EMBL" id="CAI9720647.1"/>
    </source>
</evidence>
<dbReference type="Pfam" id="PF00994">
    <property type="entry name" value="MoCF_biosynth"/>
    <property type="match status" value="2"/>
</dbReference>
<dbReference type="GO" id="GO:0046872">
    <property type="term" value="F:metal ion binding"/>
    <property type="evidence" value="ECO:0007669"/>
    <property type="project" value="UniProtKB-UniRule"/>
</dbReference>
<dbReference type="Gene3D" id="2.40.340.10">
    <property type="entry name" value="MoeA, C-terminal, domain IV"/>
    <property type="match status" value="1"/>
</dbReference>
<dbReference type="EMBL" id="OX597817">
    <property type="protein sequence ID" value="CAI9720647.1"/>
    <property type="molecule type" value="Genomic_DNA"/>
</dbReference>
<evidence type="ECO:0000256" key="2">
    <source>
        <dbReference type="ARBA" id="ARBA00005046"/>
    </source>
</evidence>
<dbReference type="Proteomes" id="UP001162480">
    <property type="component" value="Chromosome 4"/>
</dbReference>
<dbReference type="Pfam" id="PF03454">
    <property type="entry name" value="MoeA_C"/>
    <property type="match status" value="1"/>
</dbReference>
<dbReference type="PROSITE" id="PS01079">
    <property type="entry name" value="MOCF_BIOSYNTHESIS_2"/>
    <property type="match status" value="1"/>
</dbReference>
<dbReference type="CDD" id="cd00886">
    <property type="entry name" value="MogA_MoaB"/>
    <property type="match status" value="1"/>
</dbReference>
<evidence type="ECO:0000313" key="13">
    <source>
        <dbReference type="Proteomes" id="UP001162480"/>
    </source>
</evidence>
<dbReference type="InterPro" id="IPR036688">
    <property type="entry name" value="MoeA_C_domain_IV_sf"/>
</dbReference>
<keyword evidence="8 10" id="KW-0460">Magnesium</keyword>
<evidence type="ECO:0000256" key="4">
    <source>
        <dbReference type="ARBA" id="ARBA00008339"/>
    </source>
</evidence>
<comment type="pathway">
    <text evidence="2 10">Cofactor biosynthesis; molybdopterin biosynthesis.</text>
</comment>
<dbReference type="PROSITE" id="PS01078">
    <property type="entry name" value="MOCF_BIOSYNTHESIS_1"/>
    <property type="match status" value="1"/>
</dbReference>
<dbReference type="GO" id="GO:0005524">
    <property type="term" value="F:ATP binding"/>
    <property type="evidence" value="ECO:0007669"/>
    <property type="project" value="UniProtKB-UniRule"/>
</dbReference>
<dbReference type="GO" id="GO:0098970">
    <property type="term" value="P:postsynaptic neurotransmitter receptor diffusion trapping"/>
    <property type="evidence" value="ECO:0007669"/>
    <property type="project" value="TreeGrafter"/>
</dbReference>
<dbReference type="SUPFAM" id="SSF63882">
    <property type="entry name" value="MoeA N-terminal region -like"/>
    <property type="match status" value="1"/>
</dbReference>
<comment type="similarity">
    <text evidence="3">In the N-terminal section; belongs to the MoaB/Mog family.</text>
</comment>
<evidence type="ECO:0000259" key="11">
    <source>
        <dbReference type="SMART" id="SM00852"/>
    </source>
</evidence>
<keyword evidence="13" id="KW-1185">Reference proteome</keyword>
<keyword evidence="5 10" id="KW-0500">Molybdenum</keyword>
<evidence type="ECO:0000256" key="3">
    <source>
        <dbReference type="ARBA" id="ARBA00007589"/>
    </source>
</evidence>
<dbReference type="SUPFAM" id="SSF63867">
    <property type="entry name" value="MoeA C-terminal domain-like"/>
    <property type="match status" value="1"/>
</dbReference>
<dbReference type="SUPFAM" id="SSF53218">
    <property type="entry name" value="Molybdenum cofactor biosynthesis proteins"/>
    <property type="match status" value="2"/>
</dbReference>
<comment type="catalytic activity">
    <reaction evidence="10">
        <text>adenylyl-molybdopterin + molybdate = Mo-molybdopterin + AMP + H(+)</text>
        <dbReference type="Rhea" id="RHEA:35047"/>
        <dbReference type="ChEBI" id="CHEBI:15378"/>
        <dbReference type="ChEBI" id="CHEBI:36264"/>
        <dbReference type="ChEBI" id="CHEBI:62727"/>
        <dbReference type="ChEBI" id="CHEBI:71302"/>
        <dbReference type="ChEBI" id="CHEBI:456215"/>
    </reaction>
</comment>
<sequence>MADCPNEVRNRIRVGLLTVSDTCFSKKADDKSGAGLRALILDDRIIPGVVEVQQVVADELLEIKDILKDWCDSLKLDLILTTGGTGFAPRDVTPEATKMVIEKEAPGLSVAMIQKSLEITPMAVLSRLVCGIRGQTLVINLPGSAKASKECFSFIAVAIPHAINVLKDEHGEVASVHHSMQRNRCSHDEDSSCKNQTNPLPTSFGLRDKLCVNQTPPPQNYRLYHDSSQGPNQDDHIEIPPMYYGGLHYESHVDTTHVANRARQSSYKMISVESALDIILAETPVAETAKFKYSECLGYYLAEDVFAKEPVPPFRASIKDGYAVMSRDGVGKRLVIGSATAGNTLVDPGDVLEHGEVRDSNRITLISLMKEHGFKTIDLGIAEDSPDTLFTKLSIAISEADVVVTSGGVSMGEKDLLKQVLEEDLEAVIHFGRVFMKPGKPTTFATIDTKHGRKLVFGLPGNPVSAVVTCNLFVIPAIYHMSGCPTPRRTVVKAKVDRNIKLDPRPEFHRVVLSWGPGGVGDDDGLPTASSTGNQQSSRLLSMQCANALLALPPHADGRSLVTEGEVLDAILIGNISSM</sequence>
<comment type="similarity">
    <text evidence="4">In the C-terminal section; belongs to the MoeA family.</text>
</comment>
<dbReference type="Gene3D" id="3.40.980.10">
    <property type="entry name" value="MoaB/Mog-like domain"/>
    <property type="match status" value="2"/>
</dbReference>
<dbReference type="AlphaFoldDB" id="A0AA36ATN3"/>
<dbReference type="InterPro" id="IPR005111">
    <property type="entry name" value="MoeA_C_domain_IV"/>
</dbReference>
<proteinExistence type="inferred from homology"/>
<feature type="domain" description="MoaB/Mog" evidence="11">
    <location>
        <begin position="337"/>
        <end position="480"/>
    </location>
</feature>
<dbReference type="InterPro" id="IPR036135">
    <property type="entry name" value="MoeA_linker/N_sf"/>
</dbReference>
<comment type="cofactor">
    <cofactor evidence="1 10">
        <name>Mg(2+)</name>
        <dbReference type="ChEBI" id="CHEBI:18420"/>
    </cofactor>
</comment>
<accession>A0AA36ATN3</accession>
<dbReference type="Pfam" id="PF03453">
    <property type="entry name" value="MoeA_N"/>
    <property type="match status" value="1"/>
</dbReference>
<comment type="catalytic activity">
    <reaction evidence="10">
        <text>molybdopterin + ATP + H(+) = adenylyl-molybdopterin + diphosphate</text>
        <dbReference type="Rhea" id="RHEA:31331"/>
        <dbReference type="ChEBI" id="CHEBI:15378"/>
        <dbReference type="ChEBI" id="CHEBI:30616"/>
        <dbReference type="ChEBI" id="CHEBI:33019"/>
        <dbReference type="ChEBI" id="CHEBI:58698"/>
        <dbReference type="ChEBI" id="CHEBI:62727"/>
    </reaction>
</comment>
<dbReference type="GO" id="GO:0006777">
    <property type="term" value="P:Mo-molybdopterin cofactor biosynthetic process"/>
    <property type="evidence" value="ECO:0007669"/>
    <property type="project" value="UniProtKB-UniRule"/>
</dbReference>
<dbReference type="GO" id="GO:0030425">
    <property type="term" value="C:dendrite"/>
    <property type="evidence" value="ECO:0007669"/>
    <property type="project" value="TreeGrafter"/>
</dbReference>
<evidence type="ECO:0000256" key="8">
    <source>
        <dbReference type="ARBA" id="ARBA00022842"/>
    </source>
</evidence>
<dbReference type="FunFam" id="3.40.980.10:FF:000001">
    <property type="entry name" value="Molybdopterin molybdenumtransferase"/>
    <property type="match status" value="1"/>
</dbReference>
<dbReference type="PANTHER" id="PTHR10192:SF5">
    <property type="entry name" value="GEPHYRIN"/>
    <property type="match status" value="1"/>
</dbReference>
<gene>
    <name evidence="12" type="ORF">OCTVUL_1B016529</name>
</gene>
<dbReference type="GO" id="GO:0072579">
    <property type="term" value="P:glycine receptor clustering"/>
    <property type="evidence" value="ECO:0007669"/>
    <property type="project" value="TreeGrafter"/>
</dbReference>
<dbReference type="GO" id="GO:0007529">
    <property type="term" value="P:establishment of synaptic specificity at neuromuscular junction"/>
    <property type="evidence" value="ECO:0007669"/>
    <property type="project" value="TreeGrafter"/>
</dbReference>
<dbReference type="InterPro" id="IPR038987">
    <property type="entry name" value="MoeA-like"/>
</dbReference>
<dbReference type="FunFam" id="3.40.980.10:FF:000002">
    <property type="entry name" value="Molybdopterin molybdenumtransferase"/>
    <property type="match status" value="1"/>
</dbReference>